<evidence type="ECO:0000313" key="1">
    <source>
        <dbReference type="EMBL" id="EAE2355598.1"/>
    </source>
</evidence>
<name>A0AAN2WHW5_LISMN</name>
<evidence type="ECO:0008006" key="3">
    <source>
        <dbReference type="Google" id="ProtNLM"/>
    </source>
</evidence>
<evidence type="ECO:0000313" key="2">
    <source>
        <dbReference type="Proteomes" id="UP000336166"/>
    </source>
</evidence>
<proteinExistence type="predicted"/>
<organism evidence="1 2">
    <name type="scientific">Listeria monocytogenes</name>
    <dbReference type="NCBI Taxonomy" id="1639"/>
    <lineage>
        <taxon>Bacteria</taxon>
        <taxon>Bacillati</taxon>
        <taxon>Bacillota</taxon>
        <taxon>Bacilli</taxon>
        <taxon>Bacillales</taxon>
        <taxon>Listeriaceae</taxon>
        <taxon>Listeria</taxon>
    </lineage>
</organism>
<dbReference type="EMBL" id="AAAREG010000022">
    <property type="protein sequence ID" value="EAE2355598.1"/>
    <property type="molecule type" value="Genomic_DNA"/>
</dbReference>
<dbReference type="Proteomes" id="UP000336166">
    <property type="component" value="Unassembled WGS sequence"/>
</dbReference>
<protein>
    <recommendedName>
        <fullName evidence="3">HNH endonuclease</fullName>
    </recommendedName>
</protein>
<sequence length="250" mass="28831">MSKYGICMLCSKKKKLTFEHIPPKATGNTRPVKMHTLDHILERKEKSLEVSKYIQSQKGLGAYTLCEECNNNTGSWYGVEFSDFSNTIGYMIEKEGLPKEQANVIFEMELNPLKVIKQIISFFCSTSSLDFIDQSLRNFVLDKNSMEFPENYLLKGYINNGDTTKISKDLHFVLKEKSGIVLTPLSEICFYPLGFVLYKKPFFKGFDHLHTDISDFSHFHEKKMYKISMSILQSTGDLPFVYNGFEWGIK</sequence>
<reference evidence="1 2" key="1">
    <citation type="submission" date="2018-06" db="EMBL/GenBank/DDBJ databases">
        <authorList>
            <consortium name="PulseNet: The National Subtyping Network for Foodborne Disease Surveillance"/>
            <person name="Tarr C.L."/>
            <person name="Trees E."/>
            <person name="Katz L.S."/>
            <person name="Carleton-Romer H.A."/>
            <person name="Stroika S."/>
            <person name="Kucerova Z."/>
            <person name="Roache K.F."/>
            <person name="Sabol A.L."/>
            <person name="Besser J."/>
            <person name="Gerner-Smidt P."/>
        </authorList>
    </citation>
    <scope>NUCLEOTIDE SEQUENCE [LARGE SCALE GENOMIC DNA]</scope>
    <source>
        <strain evidence="1 2">PNUSAL000134</strain>
    </source>
</reference>
<dbReference type="AlphaFoldDB" id="A0AAN2WHW5"/>
<comment type="caution">
    <text evidence="1">The sequence shown here is derived from an EMBL/GenBank/DDBJ whole genome shotgun (WGS) entry which is preliminary data.</text>
</comment>
<gene>
    <name evidence="1" type="ORF">Y261_14770</name>
</gene>
<accession>A0AAN2WHW5</accession>